<keyword evidence="8" id="KW-0539">Nucleus</keyword>
<dbReference type="FunFam" id="2.40.50.140:FF:000303">
    <property type="entry name" value="Protection of telomeres protein 1"/>
    <property type="match status" value="1"/>
</dbReference>
<keyword evidence="6" id="KW-0779">Telomere</keyword>
<dbReference type="GO" id="GO:0098505">
    <property type="term" value="F:G-rich strand telomeric DNA binding"/>
    <property type="evidence" value="ECO:0007669"/>
    <property type="project" value="TreeGrafter"/>
</dbReference>
<dbReference type="RefSeq" id="XP_046071603.1">
    <property type="nucleotide sequence ID" value="XM_046218376.1"/>
</dbReference>
<dbReference type="InterPro" id="IPR032042">
    <property type="entry name" value="POT1PC"/>
</dbReference>
<proteinExistence type="inferred from homology"/>
<dbReference type="GeneID" id="70248663"/>
<comment type="similarity">
    <text evidence="3">Belongs to the telombin family.</text>
</comment>
<keyword evidence="5" id="KW-0158">Chromosome</keyword>
<dbReference type="Gene3D" id="2.40.50.140">
    <property type="entry name" value="Nucleic acid-binding proteins"/>
    <property type="match status" value="2"/>
</dbReference>
<keyword evidence="7" id="KW-0238">DNA-binding</keyword>
<sequence>MPPVIPPKFSRVDTARNSQGYHSVIGVVVDCLPKRQSNGTSFTVTFTLKDSDYESGNKHWEGLKVKYFKNDEHLLPDVKVNDVILLRQLRVRLYQGTLLGVVANTDHVAWAIFRQPEGSGSLVMPECSAGSQDLSREETAYANSLLNSATHAQTGATSSQTRKAERRAAAIEVVEKAPSIATNKRDKFCLIKGLTPGDFADLIVHVVKTWYEDDKVNLYVTDYTVNKSLFNYEDKSDDEDEGRTGDKFGYLPNNIRPSQVWRGPTGRMTLQITLWYPHSTFARENVKEDSYVSLNNVHVKSEKQYGRTEGIIHTDRIYPEKLNIHILDNEDDDPRFTELKKRKRDYWRQNKLKRGQIAEDLGKDGCSKKSTKKKKKEQKKEQPIRKEEGQTELDIIRQGNKPNPYIQAKDPAKKSRTVLDILTNSSHKISLPGGIEYRLPFQNVKYRTTIRVVDFFPPNIIDFAAPYNPDSGMLSDGDMDGDELSSSASQVRWEWRFCLLVEDATITPGQPRDQIKLYVSGAEAEFLLKLDAVDLRKNKNTLLRLREKLCILWGDLEERKNISTNDSFHLQQKSASRLPFTCCVKEYGVRCPCQTGDHHLTDSEHRGQCLGWERRFALFGTTIHED</sequence>
<evidence type="ECO:0000313" key="12">
    <source>
        <dbReference type="Proteomes" id="UP001201262"/>
    </source>
</evidence>
<name>A0AAD4PZS4_9EURO</name>
<dbReference type="Pfam" id="PF16686">
    <property type="entry name" value="POT1PC"/>
    <property type="match status" value="1"/>
</dbReference>
<evidence type="ECO:0000313" key="11">
    <source>
        <dbReference type="EMBL" id="KAH8696667.1"/>
    </source>
</evidence>
<comment type="subcellular location">
    <subcellularLocation>
        <location evidence="2">Chromosome</location>
        <location evidence="2">Telomere</location>
    </subcellularLocation>
    <subcellularLocation>
        <location evidence="1">Nucleus</location>
    </subcellularLocation>
</comment>
<dbReference type="Proteomes" id="UP001201262">
    <property type="component" value="Unassembled WGS sequence"/>
</dbReference>
<evidence type="ECO:0000256" key="7">
    <source>
        <dbReference type="ARBA" id="ARBA00023125"/>
    </source>
</evidence>
<protein>
    <recommendedName>
        <fullName evidence="4">Protection of telomeres protein 1</fullName>
    </recommendedName>
</protein>
<dbReference type="AlphaFoldDB" id="A0AAD4PZS4"/>
<feature type="compositionally biased region" description="Basic and acidic residues" evidence="9">
    <location>
        <begin position="358"/>
        <end position="367"/>
    </location>
</feature>
<evidence type="ECO:0000256" key="8">
    <source>
        <dbReference type="ARBA" id="ARBA00023242"/>
    </source>
</evidence>
<evidence type="ECO:0000259" key="10">
    <source>
        <dbReference type="SMART" id="SM00976"/>
    </source>
</evidence>
<feature type="domain" description="Telomeric single stranded DNA binding POT1/Cdc13" evidence="10">
    <location>
        <begin position="9"/>
        <end position="150"/>
    </location>
</feature>
<reference evidence="11" key="1">
    <citation type="submission" date="2021-12" db="EMBL/GenBank/DDBJ databases">
        <title>Convergent genome expansion in fungi linked to evolution of root-endophyte symbiosis.</title>
        <authorList>
            <consortium name="DOE Joint Genome Institute"/>
            <person name="Ke Y.-H."/>
            <person name="Bonito G."/>
            <person name="Liao H.-L."/>
            <person name="Looney B."/>
            <person name="Rojas-Flechas A."/>
            <person name="Nash J."/>
            <person name="Hameed K."/>
            <person name="Schadt C."/>
            <person name="Martin F."/>
            <person name="Crous P.W."/>
            <person name="Miettinen O."/>
            <person name="Magnuson J.K."/>
            <person name="Labbe J."/>
            <person name="Jacobson D."/>
            <person name="Doktycz M.J."/>
            <person name="Veneault-Fourrey C."/>
            <person name="Kuo A."/>
            <person name="Mondo S."/>
            <person name="Calhoun S."/>
            <person name="Riley R."/>
            <person name="Ohm R."/>
            <person name="LaButti K."/>
            <person name="Andreopoulos B."/>
            <person name="Pangilinan J."/>
            <person name="Nolan M."/>
            <person name="Tritt A."/>
            <person name="Clum A."/>
            <person name="Lipzen A."/>
            <person name="Daum C."/>
            <person name="Barry K."/>
            <person name="Grigoriev I.V."/>
            <person name="Vilgalys R."/>
        </authorList>
    </citation>
    <scope>NUCLEOTIDE SEQUENCE</scope>
    <source>
        <strain evidence="11">PMI_201</strain>
    </source>
</reference>
<evidence type="ECO:0000256" key="4">
    <source>
        <dbReference type="ARBA" id="ARBA00015253"/>
    </source>
</evidence>
<dbReference type="InterPro" id="IPR012340">
    <property type="entry name" value="NA-bd_OB-fold"/>
</dbReference>
<evidence type="ECO:0000256" key="5">
    <source>
        <dbReference type="ARBA" id="ARBA00022454"/>
    </source>
</evidence>
<dbReference type="GO" id="GO:0000783">
    <property type="term" value="C:nuclear telomere cap complex"/>
    <property type="evidence" value="ECO:0007669"/>
    <property type="project" value="TreeGrafter"/>
</dbReference>
<evidence type="ECO:0000256" key="6">
    <source>
        <dbReference type="ARBA" id="ARBA00022895"/>
    </source>
</evidence>
<evidence type="ECO:0000256" key="3">
    <source>
        <dbReference type="ARBA" id="ARBA00008442"/>
    </source>
</evidence>
<dbReference type="SMART" id="SM00976">
    <property type="entry name" value="Telo_bind"/>
    <property type="match status" value="1"/>
</dbReference>
<gene>
    <name evidence="11" type="ORF">BGW36DRAFT_398152</name>
</gene>
<dbReference type="GO" id="GO:0016233">
    <property type="term" value="P:telomere capping"/>
    <property type="evidence" value="ECO:0007669"/>
    <property type="project" value="TreeGrafter"/>
</dbReference>
<keyword evidence="12" id="KW-1185">Reference proteome</keyword>
<dbReference type="GO" id="GO:0010521">
    <property type="term" value="F:telomerase inhibitor activity"/>
    <property type="evidence" value="ECO:0007669"/>
    <property type="project" value="TreeGrafter"/>
</dbReference>
<dbReference type="InterPro" id="IPR028389">
    <property type="entry name" value="POT1"/>
</dbReference>
<evidence type="ECO:0000256" key="1">
    <source>
        <dbReference type="ARBA" id="ARBA00004123"/>
    </source>
</evidence>
<evidence type="ECO:0000256" key="9">
    <source>
        <dbReference type="SAM" id="MobiDB-lite"/>
    </source>
</evidence>
<dbReference type="PANTHER" id="PTHR14513">
    <property type="entry name" value="PROTECTION OF TELOMERES 1"/>
    <property type="match status" value="1"/>
</dbReference>
<dbReference type="Pfam" id="PF02765">
    <property type="entry name" value="POT1"/>
    <property type="match status" value="1"/>
</dbReference>
<dbReference type="GO" id="GO:0032210">
    <property type="term" value="P:regulation of telomere maintenance via telomerase"/>
    <property type="evidence" value="ECO:0007669"/>
    <property type="project" value="TreeGrafter"/>
</dbReference>
<feature type="region of interest" description="Disordered" evidence="9">
    <location>
        <begin position="358"/>
        <end position="412"/>
    </location>
</feature>
<dbReference type="CDD" id="cd04497">
    <property type="entry name" value="hPOT1_OB1_like"/>
    <property type="match status" value="1"/>
</dbReference>
<organism evidence="11 12">
    <name type="scientific">Talaromyces proteolyticus</name>
    <dbReference type="NCBI Taxonomy" id="1131652"/>
    <lineage>
        <taxon>Eukaryota</taxon>
        <taxon>Fungi</taxon>
        <taxon>Dikarya</taxon>
        <taxon>Ascomycota</taxon>
        <taxon>Pezizomycotina</taxon>
        <taxon>Eurotiomycetes</taxon>
        <taxon>Eurotiomycetidae</taxon>
        <taxon>Eurotiales</taxon>
        <taxon>Trichocomaceae</taxon>
        <taxon>Talaromyces</taxon>
        <taxon>Talaromyces sect. Bacilispori</taxon>
    </lineage>
</organism>
<evidence type="ECO:0000256" key="2">
    <source>
        <dbReference type="ARBA" id="ARBA00004574"/>
    </source>
</evidence>
<accession>A0AAD4PZS4</accession>
<dbReference type="SUPFAM" id="SSF50249">
    <property type="entry name" value="Nucleic acid-binding proteins"/>
    <property type="match status" value="2"/>
</dbReference>
<feature type="compositionally biased region" description="Basic and acidic residues" evidence="9">
    <location>
        <begin position="378"/>
        <end position="389"/>
    </location>
</feature>
<dbReference type="PANTHER" id="PTHR14513:SF0">
    <property type="entry name" value="PROTECTION OF TELOMERES PROTEIN 1"/>
    <property type="match status" value="1"/>
</dbReference>
<comment type="caution">
    <text evidence="11">The sequence shown here is derived from an EMBL/GenBank/DDBJ whole genome shotgun (WGS) entry which is preliminary data.</text>
</comment>
<dbReference type="EMBL" id="JAJTJA010000007">
    <property type="protein sequence ID" value="KAH8696667.1"/>
    <property type="molecule type" value="Genomic_DNA"/>
</dbReference>
<dbReference type="InterPro" id="IPR011564">
    <property type="entry name" value="Telomer_end-bd_POT1/Cdc13"/>
</dbReference>